<dbReference type="InterPro" id="IPR049730">
    <property type="entry name" value="SNF2/RAD54-like_C"/>
</dbReference>
<dbReference type="Proteomes" id="UP000239936">
    <property type="component" value="Unassembled WGS sequence"/>
</dbReference>
<dbReference type="SMART" id="SM00490">
    <property type="entry name" value="HELICc"/>
    <property type="match status" value="1"/>
</dbReference>
<dbReference type="AlphaFoldDB" id="A0A2S7XNM4"/>
<dbReference type="CDD" id="cd18793">
    <property type="entry name" value="SF2_C_SNF"/>
    <property type="match status" value="1"/>
</dbReference>
<proteinExistence type="predicted"/>
<sequence length="501" mass="55762">MFKGGRLRKPPFGKGGLGDLNLKNRAAAIDASYRSTYQKRFRWLPSALFKPELAEDLLKDALALVEILTQCGNWNPQQDTKLAELARLITEQHPHDKLLIFTQFADTAAYLAKQLQARNVTQLALATGQSADPTELARRFSPISNAATVTAADAVRVLIATDVLSEGQNLQDCAIVVNYDLPWAIIRLIQRAGRVDRIGQQADCIRCYSFVPADGVERILNLRQRVRERLNQNAEVVGSDELFFDDDAKVLAQDQALRDLYTEKSGILDADHDGEVDLASYAFQIWKNATAADPSLVAKIENLPAVVYATKAQPRRINAPPGVLVYTRTPQGNDALAWIDDTGAAVTQSQLTILQAAECTADTVALPRVEQHHDLTKLGIAHILKEEQRFGGSLGRASGARAKAYERLKRYRLNVGDKRDLLMTDDEVRCMDRTLETLLRYPLFHSALDTLNRQLRTGISDQHLVDLLLNLQRDERLCVTHTLPEQQEPQLICTLGLCAPD</sequence>
<dbReference type="SUPFAM" id="SSF52540">
    <property type="entry name" value="P-loop containing nucleoside triphosphate hydrolases"/>
    <property type="match status" value="1"/>
</dbReference>
<reference evidence="3 4" key="1">
    <citation type="submission" date="2018-01" db="EMBL/GenBank/DDBJ databases">
        <title>The complete genome sequence of Chromatium okenii LaCa, a purple sulfur bacterium with a turbulent life.</title>
        <authorList>
            <person name="Luedin S.M."/>
            <person name="Liechti N."/>
            <person name="Storelli N."/>
            <person name="Danza F."/>
            <person name="Wittwer M."/>
            <person name="Pothier J.F."/>
            <person name="Tonolla M.A."/>
        </authorList>
    </citation>
    <scope>NUCLEOTIDE SEQUENCE [LARGE SCALE GENOMIC DNA]</scope>
    <source>
        <strain evidence="3 4">LaCa</strain>
    </source>
</reference>
<keyword evidence="1" id="KW-0378">Hydrolase</keyword>
<dbReference type="OrthoDB" id="9814088at2"/>
<dbReference type="GO" id="GO:0004386">
    <property type="term" value="F:helicase activity"/>
    <property type="evidence" value="ECO:0007669"/>
    <property type="project" value="UniProtKB-KW"/>
</dbReference>
<evidence type="ECO:0000313" key="3">
    <source>
        <dbReference type="EMBL" id="PQJ95325.1"/>
    </source>
</evidence>
<dbReference type="InterPro" id="IPR001650">
    <property type="entry name" value="Helicase_C-like"/>
</dbReference>
<gene>
    <name evidence="3" type="ORF">CXB77_13895</name>
</gene>
<evidence type="ECO:0000259" key="2">
    <source>
        <dbReference type="PROSITE" id="PS51194"/>
    </source>
</evidence>
<name>A0A2S7XNM4_9GAMM</name>
<dbReference type="PANTHER" id="PTHR45766:SF6">
    <property type="entry name" value="SWI_SNF-RELATED MATRIX-ASSOCIATED ACTIN-DEPENDENT REGULATOR OF CHROMATIN SUBFAMILY A-LIKE PROTEIN 1"/>
    <property type="match status" value="1"/>
</dbReference>
<comment type="caution">
    <text evidence="3">The sequence shown here is derived from an EMBL/GenBank/DDBJ whole genome shotgun (WGS) entry which is preliminary data.</text>
</comment>
<dbReference type="GO" id="GO:0016787">
    <property type="term" value="F:hydrolase activity"/>
    <property type="evidence" value="ECO:0007669"/>
    <property type="project" value="UniProtKB-KW"/>
</dbReference>
<dbReference type="EMBL" id="PPGH01000037">
    <property type="protein sequence ID" value="PQJ95325.1"/>
    <property type="molecule type" value="Genomic_DNA"/>
</dbReference>
<keyword evidence="4" id="KW-1185">Reference proteome</keyword>
<accession>A0A2S7XNM4</accession>
<dbReference type="Gene3D" id="3.40.50.300">
    <property type="entry name" value="P-loop containing nucleotide triphosphate hydrolases"/>
    <property type="match status" value="1"/>
</dbReference>
<protein>
    <recommendedName>
        <fullName evidence="2">Helicase C-terminal domain-containing protein</fullName>
    </recommendedName>
</protein>
<dbReference type="Pfam" id="PF00271">
    <property type="entry name" value="Helicase_C"/>
    <property type="match status" value="1"/>
</dbReference>
<feature type="domain" description="Helicase C-terminal" evidence="2">
    <location>
        <begin position="81"/>
        <end position="242"/>
    </location>
</feature>
<dbReference type="InterPro" id="IPR027417">
    <property type="entry name" value="P-loop_NTPase"/>
</dbReference>
<organism evidence="3 4">
    <name type="scientific">Chromatium okenii</name>
    <dbReference type="NCBI Taxonomy" id="61644"/>
    <lineage>
        <taxon>Bacteria</taxon>
        <taxon>Pseudomonadati</taxon>
        <taxon>Pseudomonadota</taxon>
        <taxon>Gammaproteobacteria</taxon>
        <taxon>Chromatiales</taxon>
        <taxon>Chromatiaceae</taxon>
        <taxon>Chromatium</taxon>
    </lineage>
</organism>
<evidence type="ECO:0000256" key="1">
    <source>
        <dbReference type="ARBA" id="ARBA00022801"/>
    </source>
</evidence>
<dbReference type="PANTHER" id="PTHR45766">
    <property type="entry name" value="DNA ANNEALING HELICASE AND ENDONUCLEASE ZRANB3 FAMILY MEMBER"/>
    <property type="match status" value="1"/>
</dbReference>
<evidence type="ECO:0000313" key="4">
    <source>
        <dbReference type="Proteomes" id="UP000239936"/>
    </source>
</evidence>
<dbReference type="PROSITE" id="PS51194">
    <property type="entry name" value="HELICASE_CTER"/>
    <property type="match status" value="1"/>
</dbReference>